<dbReference type="Proteomes" id="UP000033977">
    <property type="component" value="Unassembled WGS sequence"/>
</dbReference>
<comment type="caution">
    <text evidence="1">The sequence shown here is derived from an EMBL/GenBank/DDBJ whole genome shotgun (WGS) entry which is preliminary data.</text>
</comment>
<accession>A0A0G1IEH3</accession>
<dbReference type="EMBL" id="LCIN01000007">
    <property type="protein sequence ID" value="KKT57218.1"/>
    <property type="molecule type" value="Genomic_DNA"/>
</dbReference>
<dbReference type="AlphaFoldDB" id="A0A0G1IEH3"/>
<reference evidence="1 2" key="1">
    <citation type="journal article" date="2015" name="Nature">
        <title>rRNA introns, odd ribosomes, and small enigmatic genomes across a large radiation of phyla.</title>
        <authorList>
            <person name="Brown C.T."/>
            <person name="Hug L.A."/>
            <person name="Thomas B.C."/>
            <person name="Sharon I."/>
            <person name="Castelle C.J."/>
            <person name="Singh A."/>
            <person name="Wilkins M.J."/>
            <person name="Williams K.H."/>
            <person name="Banfield J.F."/>
        </authorList>
    </citation>
    <scope>NUCLEOTIDE SEQUENCE [LARGE SCALE GENOMIC DNA]</scope>
</reference>
<evidence type="ECO:0000313" key="1">
    <source>
        <dbReference type="EMBL" id="KKT57218.1"/>
    </source>
</evidence>
<proteinExistence type="predicted"/>
<organism evidence="1 2">
    <name type="scientific">Candidatus Giovannonibacteria bacterium GW2011_GWB1_44_23</name>
    <dbReference type="NCBI Taxonomy" id="1618652"/>
    <lineage>
        <taxon>Bacteria</taxon>
        <taxon>Candidatus Giovannoniibacteriota</taxon>
    </lineage>
</organism>
<sequence>MNKTLIEVRPDGLALAVRVGSNKMEAKAKRVRVRQQEAGGFVLELGELIFAHCFDITGLPYPLVAHELFINWIRDHISDSASKRFAGPIAQLAQQAMAVDIRSAA</sequence>
<evidence type="ECO:0000313" key="2">
    <source>
        <dbReference type="Proteomes" id="UP000033977"/>
    </source>
</evidence>
<gene>
    <name evidence="1" type="ORF">UW49_C0007G0098</name>
</gene>
<name>A0A0G1IEH3_9BACT</name>
<protein>
    <submittedName>
        <fullName evidence="1">Uncharacterized protein</fullName>
    </submittedName>
</protein>